<feature type="transmembrane region" description="Helical" evidence="8">
    <location>
        <begin position="732"/>
        <end position="757"/>
    </location>
</feature>
<dbReference type="AlphaFoldDB" id="A0A9J6BLY2"/>
<evidence type="ECO:0000256" key="6">
    <source>
        <dbReference type="ARBA" id="ARBA00023170"/>
    </source>
</evidence>
<feature type="signal peptide" evidence="9">
    <location>
        <begin position="1"/>
        <end position="17"/>
    </location>
</feature>
<evidence type="ECO:0000256" key="5">
    <source>
        <dbReference type="ARBA" id="ARBA00023136"/>
    </source>
</evidence>
<keyword evidence="5 8" id="KW-0472">Membrane</keyword>
<keyword evidence="11" id="KW-1185">Reference proteome</keyword>
<evidence type="ECO:0000256" key="4">
    <source>
        <dbReference type="ARBA" id="ARBA00022989"/>
    </source>
</evidence>
<sequence length="792" mass="93524">MLIIFLFLLGNCHQSLSILVTDFQSYQSFSTDSTQTVSKAISDVIREFFIATDIQFNFIIYNETSKHINDIIDETQKQLSQYLSSIKIKHFTNITKRIHDLDKSVVIFIKTITAFEYFQVSRHNAVEKVKYLIYIEEIKNFQLLNEKIKINRPPEFDIRSPVNFRYFEFFIISNESSINIIANVLYSETKCEIFEPKILNSFDNKKQKWEQNLKNIEFFGNFHGCMLKFIAPMDHLFYINECEKSFYGPQVKITDKIHLASTGADSYDLFYENAKLQGLTYEIIQTMAQKYNFTPHYNLYKDRGLSPTRNFFTKSLRTNFLMTTILDLRYIRKKFHLSQPLGTQDFFCLVSLNDFYTNYDKMLLPFDSATWMLILCTYGLTFGIIFGLRFSPEWIRITVTGKGIKGPGYNALAIFMGISQLKLPTETFCRSILIIYIWFCLMIRTCWQSKMFEFMTSDMRKPLPASLEDLIEMNYAIILRDEEKFPLYHIIDDKIRFLTLNSHNFLSKASIFNVNILNCRIKGPGYNALAIFMGISQLKLPTETFCRSILIIYIWFCLMIRTCWQSKMFEFMTSDMRKPLPKSLEDLKEMNYTFIFDESYLYALDDYFHGKEKPIMMVVDTFKFYNLYQSSLEGETNSKYAFYMSNELYMFLKSRFKTSLPILENEGATKTFSYIIQKNSIIGSQINEIIDRLIEAGIAKQVYEHGLWYNYRPVDDEIEDSRRILSMSDLEFGFVIFLGVLSVSIMVFICEVSYIFLRKQFIEFLGLCEILRAIYVRLQNYNDRWYILSEKC</sequence>
<evidence type="ECO:0000256" key="9">
    <source>
        <dbReference type="SAM" id="SignalP"/>
    </source>
</evidence>
<evidence type="ECO:0000256" key="7">
    <source>
        <dbReference type="ARBA" id="ARBA00023180"/>
    </source>
</evidence>
<gene>
    <name evidence="10" type="ORF">PVAND_001113</name>
</gene>
<keyword evidence="4 8" id="KW-1133">Transmembrane helix</keyword>
<dbReference type="EMBL" id="JADBJN010000003">
    <property type="protein sequence ID" value="KAG5670881.1"/>
    <property type="molecule type" value="Genomic_DNA"/>
</dbReference>
<dbReference type="Proteomes" id="UP001107558">
    <property type="component" value="Chromosome 3"/>
</dbReference>
<protein>
    <recommendedName>
        <fullName evidence="12">Ionotropic receptor</fullName>
    </recommendedName>
</protein>
<evidence type="ECO:0000256" key="8">
    <source>
        <dbReference type="SAM" id="Phobius"/>
    </source>
</evidence>
<reference evidence="10" key="1">
    <citation type="submission" date="2021-03" db="EMBL/GenBank/DDBJ databases">
        <title>Chromosome level genome of the anhydrobiotic midge Polypedilum vanderplanki.</title>
        <authorList>
            <person name="Yoshida Y."/>
            <person name="Kikawada T."/>
            <person name="Gusev O."/>
        </authorList>
    </citation>
    <scope>NUCLEOTIDE SEQUENCE</scope>
    <source>
        <strain evidence="10">NIAS01</strain>
        <tissue evidence="10">Whole body or cell culture</tissue>
    </source>
</reference>
<keyword evidence="2" id="KW-1003">Cell membrane</keyword>
<organism evidence="10 11">
    <name type="scientific">Polypedilum vanderplanki</name>
    <name type="common">Sleeping chironomid midge</name>
    <dbReference type="NCBI Taxonomy" id="319348"/>
    <lineage>
        <taxon>Eukaryota</taxon>
        <taxon>Metazoa</taxon>
        <taxon>Ecdysozoa</taxon>
        <taxon>Arthropoda</taxon>
        <taxon>Hexapoda</taxon>
        <taxon>Insecta</taxon>
        <taxon>Pterygota</taxon>
        <taxon>Neoptera</taxon>
        <taxon>Endopterygota</taxon>
        <taxon>Diptera</taxon>
        <taxon>Nematocera</taxon>
        <taxon>Chironomoidea</taxon>
        <taxon>Chironomidae</taxon>
        <taxon>Chironominae</taxon>
        <taxon>Polypedilum</taxon>
        <taxon>Polypedilum</taxon>
    </lineage>
</organism>
<dbReference type="Gene3D" id="1.10.287.70">
    <property type="match status" value="1"/>
</dbReference>
<proteinExistence type="predicted"/>
<dbReference type="PANTHER" id="PTHR42643:SF24">
    <property type="entry name" value="IONOTROPIC RECEPTOR 60A"/>
    <property type="match status" value="1"/>
</dbReference>
<name>A0A9J6BLY2_POLVA</name>
<feature type="transmembrane region" description="Helical" evidence="8">
    <location>
        <begin position="428"/>
        <end position="447"/>
    </location>
</feature>
<dbReference type="OrthoDB" id="8050636at2759"/>
<evidence type="ECO:0000313" key="11">
    <source>
        <dbReference type="Proteomes" id="UP001107558"/>
    </source>
</evidence>
<feature type="chain" id="PRO_5039897860" description="Ionotropic receptor" evidence="9">
    <location>
        <begin position="18"/>
        <end position="792"/>
    </location>
</feature>
<feature type="transmembrane region" description="Helical" evidence="8">
    <location>
        <begin position="369"/>
        <end position="388"/>
    </location>
</feature>
<keyword evidence="6" id="KW-0675">Receptor</keyword>
<keyword evidence="7" id="KW-0325">Glycoprotein</keyword>
<keyword evidence="3 8" id="KW-0812">Transmembrane</keyword>
<keyword evidence="9" id="KW-0732">Signal</keyword>
<evidence type="ECO:0008006" key="12">
    <source>
        <dbReference type="Google" id="ProtNLM"/>
    </source>
</evidence>
<comment type="subcellular location">
    <subcellularLocation>
        <location evidence="1">Cell membrane</location>
        <topology evidence="1">Multi-pass membrane protein</topology>
    </subcellularLocation>
</comment>
<accession>A0A9J6BLY2</accession>
<dbReference type="GO" id="GO:0005886">
    <property type="term" value="C:plasma membrane"/>
    <property type="evidence" value="ECO:0007669"/>
    <property type="project" value="UniProtKB-SubCell"/>
</dbReference>
<comment type="caution">
    <text evidence="10">The sequence shown here is derived from an EMBL/GenBank/DDBJ whole genome shotgun (WGS) entry which is preliminary data.</text>
</comment>
<dbReference type="PANTHER" id="PTHR42643">
    <property type="entry name" value="IONOTROPIC RECEPTOR 20A-RELATED"/>
    <property type="match status" value="1"/>
</dbReference>
<dbReference type="InterPro" id="IPR052192">
    <property type="entry name" value="Insect_Ionotropic_Sensory_Rcpt"/>
</dbReference>
<dbReference type="SUPFAM" id="SSF53850">
    <property type="entry name" value="Periplasmic binding protein-like II"/>
    <property type="match status" value="1"/>
</dbReference>
<evidence type="ECO:0000256" key="1">
    <source>
        <dbReference type="ARBA" id="ARBA00004651"/>
    </source>
</evidence>
<evidence type="ECO:0000256" key="2">
    <source>
        <dbReference type="ARBA" id="ARBA00022475"/>
    </source>
</evidence>
<evidence type="ECO:0000256" key="3">
    <source>
        <dbReference type="ARBA" id="ARBA00022692"/>
    </source>
</evidence>
<evidence type="ECO:0000313" key="10">
    <source>
        <dbReference type="EMBL" id="KAG5670881.1"/>
    </source>
</evidence>